<feature type="compositionally biased region" description="Polar residues" evidence="1">
    <location>
        <begin position="33"/>
        <end position="43"/>
    </location>
</feature>
<evidence type="ECO:0000313" key="2">
    <source>
        <dbReference type="EMBL" id="SJL14896.1"/>
    </source>
</evidence>
<evidence type="ECO:0000313" key="3">
    <source>
        <dbReference type="Proteomes" id="UP000219338"/>
    </source>
</evidence>
<keyword evidence="3" id="KW-1185">Reference proteome</keyword>
<reference evidence="3" key="1">
    <citation type="journal article" date="2017" name="Nat. Ecol. Evol.">
        <title>Genome expansion and lineage-specific genetic innovations in the forest pathogenic fungi Armillaria.</title>
        <authorList>
            <person name="Sipos G."/>
            <person name="Prasanna A.N."/>
            <person name="Walter M.C."/>
            <person name="O'Connor E."/>
            <person name="Balint B."/>
            <person name="Krizsan K."/>
            <person name="Kiss B."/>
            <person name="Hess J."/>
            <person name="Varga T."/>
            <person name="Slot J."/>
            <person name="Riley R."/>
            <person name="Boka B."/>
            <person name="Rigling D."/>
            <person name="Barry K."/>
            <person name="Lee J."/>
            <person name="Mihaltcheva S."/>
            <person name="LaButti K."/>
            <person name="Lipzen A."/>
            <person name="Waldron R."/>
            <person name="Moloney N.M."/>
            <person name="Sperisen C."/>
            <person name="Kredics L."/>
            <person name="Vagvoelgyi C."/>
            <person name="Patrignani A."/>
            <person name="Fitzpatrick D."/>
            <person name="Nagy I."/>
            <person name="Doyle S."/>
            <person name="Anderson J.B."/>
            <person name="Grigoriev I.V."/>
            <person name="Gueldener U."/>
            <person name="Muensterkoetter M."/>
            <person name="Nagy L.G."/>
        </authorList>
    </citation>
    <scope>NUCLEOTIDE SEQUENCE [LARGE SCALE GENOMIC DNA]</scope>
    <source>
        <strain evidence="3">C18/9</strain>
    </source>
</reference>
<feature type="region of interest" description="Disordered" evidence="1">
    <location>
        <begin position="139"/>
        <end position="165"/>
    </location>
</feature>
<feature type="region of interest" description="Disordered" evidence="1">
    <location>
        <begin position="1"/>
        <end position="89"/>
    </location>
</feature>
<dbReference type="EMBL" id="FUEG01000026">
    <property type="protein sequence ID" value="SJL14896.1"/>
    <property type="molecule type" value="Genomic_DNA"/>
</dbReference>
<evidence type="ECO:0000256" key="1">
    <source>
        <dbReference type="SAM" id="MobiDB-lite"/>
    </source>
</evidence>
<dbReference type="Proteomes" id="UP000219338">
    <property type="component" value="Unassembled WGS sequence"/>
</dbReference>
<gene>
    <name evidence="2" type="ORF">ARMOST_18372</name>
</gene>
<proteinExistence type="predicted"/>
<name>A0A284S1P1_ARMOS</name>
<organism evidence="2 3">
    <name type="scientific">Armillaria ostoyae</name>
    <name type="common">Armillaria root rot fungus</name>
    <dbReference type="NCBI Taxonomy" id="47428"/>
    <lineage>
        <taxon>Eukaryota</taxon>
        <taxon>Fungi</taxon>
        <taxon>Dikarya</taxon>
        <taxon>Basidiomycota</taxon>
        <taxon>Agaricomycotina</taxon>
        <taxon>Agaricomycetes</taxon>
        <taxon>Agaricomycetidae</taxon>
        <taxon>Agaricales</taxon>
        <taxon>Marasmiineae</taxon>
        <taxon>Physalacriaceae</taxon>
        <taxon>Armillaria</taxon>
    </lineage>
</organism>
<sequence>MPEDSGEVSGEALVIGGAGESSKSEANKEILSPESTLHEGSQNKADKYVNATLKLETKARPSDAMGVDEAKPEAPKTGPAKVNSGSGDSGFILLRASDPPHPCTLPYLTWTFSPAIYRILVRTMGKACCSGEMERSGESTFQSMSRAPSSFPTLPPILSKEKTGL</sequence>
<protein>
    <submittedName>
        <fullName evidence="2">Uncharacterized protein</fullName>
    </submittedName>
</protein>
<feature type="compositionally biased region" description="Polar residues" evidence="1">
    <location>
        <begin position="139"/>
        <end position="152"/>
    </location>
</feature>
<accession>A0A284S1P1</accession>
<dbReference type="AlphaFoldDB" id="A0A284S1P1"/>